<name>A0A7R9QXT1_9ACAR</name>
<dbReference type="SUPFAM" id="SSF51735">
    <property type="entry name" value="NAD(P)-binding Rossmann-fold domains"/>
    <property type="match status" value="1"/>
</dbReference>
<dbReference type="EMBL" id="CAJPVJ010021643">
    <property type="protein sequence ID" value="CAG2178026.1"/>
    <property type="molecule type" value="Genomic_DNA"/>
</dbReference>
<evidence type="ECO:0000313" key="2">
    <source>
        <dbReference type="Proteomes" id="UP000728032"/>
    </source>
</evidence>
<dbReference type="AlphaFoldDB" id="A0A7R9QXT1"/>
<dbReference type="Pfam" id="PF13561">
    <property type="entry name" value="adh_short_C2"/>
    <property type="match status" value="1"/>
</dbReference>
<dbReference type="PANTHER" id="PTHR43975">
    <property type="entry name" value="ZGC:101858"/>
    <property type="match status" value="1"/>
</dbReference>
<evidence type="ECO:0000313" key="1">
    <source>
        <dbReference type="EMBL" id="CAD7660890.1"/>
    </source>
</evidence>
<sequence>MSKAAINMFTKCMATELGPKGIRVNAIGPGVVRTNISKANGFTDEEYDQFLDSFAQKYPLGRIGDPGDIANTVGYLASSQANFITGAIVAVDGGDLVV</sequence>
<protein>
    <submittedName>
        <fullName evidence="1">Uncharacterized protein</fullName>
    </submittedName>
</protein>
<dbReference type="InterPro" id="IPR036291">
    <property type="entry name" value="NAD(P)-bd_dom_sf"/>
</dbReference>
<dbReference type="PANTHER" id="PTHR43975:SF2">
    <property type="entry name" value="EG:BACR7A4.14 PROTEIN-RELATED"/>
    <property type="match status" value="1"/>
</dbReference>
<dbReference type="InterPro" id="IPR002347">
    <property type="entry name" value="SDR_fam"/>
</dbReference>
<accession>A0A7R9QXT1</accession>
<dbReference type="EMBL" id="OC936468">
    <property type="protein sequence ID" value="CAD7660890.1"/>
    <property type="molecule type" value="Genomic_DNA"/>
</dbReference>
<organism evidence="1">
    <name type="scientific">Oppiella nova</name>
    <dbReference type="NCBI Taxonomy" id="334625"/>
    <lineage>
        <taxon>Eukaryota</taxon>
        <taxon>Metazoa</taxon>
        <taxon>Ecdysozoa</taxon>
        <taxon>Arthropoda</taxon>
        <taxon>Chelicerata</taxon>
        <taxon>Arachnida</taxon>
        <taxon>Acari</taxon>
        <taxon>Acariformes</taxon>
        <taxon>Sarcoptiformes</taxon>
        <taxon>Oribatida</taxon>
        <taxon>Brachypylina</taxon>
        <taxon>Oppioidea</taxon>
        <taxon>Oppiidae</taxon>
        <taxon>Oppiella</taxon>
    </lineage>
</organism>
<dbReference type="Gene3D" id="3.40.50.720">
    <property type="entry name" value="NAD(P)-binding Rossmann-like Domain"/>
    <property type="match status" value="1"/>
</dbReference>
<keyword evidence="2" id="KW-1185">Reference proteome</keyword>
<gene>
    <name evidence="1" type="ORF">ONB1V03_LOCUS17452</name>
</gene>
<dbReference type="OrthoDB" id="6511868at2759"/>
<dbReference type="Proteomes" id="UP000728032">
    <property type="component" value="Unassembled WGS sequence"/>
</dbReference>
<dbReference type="PRINTS" id="PR00081">
    <property type="entry name" value="GDHRDH"/>
</dbReference>
<proteinExistence type="predicted"/>
<reference evidence="1" key="1">
    <citation type="submission" date="2020-11" db="EMBL/GenBank/DDBJ databases">
        <authorList>
            <person name="Tran Van P."/>
        </authorList>
    </citation>
    <scope>NUCLEOTIDE SEQUENCE</scope>
</reference>